<accession>A0ABW3CPV8</accession>
<dbReference type="Proteomes" id="UP001597083">
    <property type="component" value="Unassembled WGS sequence"/>
</dbReference>
<feature type="non-terminal residue" evidence="1">
    <location>
        <position position="1"/>
    </location>
</feature>
<evidence type="ECO:0008006" key="3">
    <source>
        <dbReference type="Google" id="ProtNLM"/>
    </source>
</evidence>
<dbReference type="EMBL" id="JBHTIR010004183">
    <property type="protein sequence ID" value="MFD0856596.1"/>
    <property type="molecule type" value="Genomic_DNA"/>
</dbReference>
<gene>
    <name evidence="1" type="ORF">ACFQ07_30470</name>
</gene>
<proteinExistence type="predicted"/>
<keyword evidence="2" id="KW-1185">Reference proteome</keyword>
<reference evidence="2" key="1">
    <citation type="journal article" date="2019" name="Int. J. Syst. Evol. Microbiol.">
        <title>The Global Catalogue of Microorganisms (GCM) 10K type strain sequencing project: providing services to taxonomists for standard genome sequencing and annotation.</title>
        <authorList>
            <consortium name="The Broad Institute Genomics Platform"/>
            <consortium name="The Broad Institute Genome Sequencing Center for Infectious Disease"/>
            <person name="Wu L."/>
            <person name="Ma J."/>
        </authorList>
    </citation>
    <scope>NUCLEOTIDE SEQUENCE [LARGE SCALE GENOMIC DNA]</scope>
    <source>
        <strain evidence="2">JCM 31696</strain>
    </source>
</reference>
<organism evidence="1 2">
    <name type="scientific">Actinomadura adrarensis</name>
    <dbReference type="NCBI Taxonomy" id="1819600"/>
    <lineage>
        <taxon>Bacteria</taxon>
        <taxon>Bacillati</taxon>
        <taxon>Actinomycetota</taxon>
        <taxon>Actinomycetes</taxon>
        <taxon>Streptosporangiales</taxon>
        <taxon>Thermomonosporaceae</taxon>
        <taxon>Actinomadura</taxon>
    </lineage>
</organism>
<name>A0ABW3CPV8_9ACTN</name>
<evidence type="ECO:0000313" key="1">
    <source>
        <dbReference type="EMBL" id="MFD0856596.1"/>
    </source>
</evidence>
<evidence type="ECO:0000313" key="2">
    <source>
        <dbReference type="Proteomes" id="UP001597083"/>
    </source>
</evidence>
<protein>
    <recommendedName>
        <fullName evidence="3">TetR/AcrR family transcriptional regulator</fullName>
    </recommendedName>
</protein>
<sequence length="64" mass="6865">ALDHLADLDQDAFRLSLSSMMHMSVNRGLPGGVAVGREAQIVLAAARLLKGRIARASRKEAVPR</sequence>
<comment type="caution">
    <text evidence="1">The sequence shown here is derived from an EMBL/GenBank/DDBJ whole genome shotgun (WGS) entry which is preliminary data.</text>
</comment>